<gene>
    <name evidence="1" type="ORF">DDB_G0274377</name>
</gene>
<protein>
    <submittedName>
        <fullName evidence="1">Uncharacterized protein</fullName>
    </submittedName>
</protein>
<reference evidence="1 2" key="1">
    <citation type="journal article" date="2005" name="Nature">
        <title>The genome of the social amoeba Dictyostelium discoideum.</title>
        <authorList>
            <consortium name="The Dictyostelium discoideum Sequencing Consortium"/>
            <person name="Eichinger L."/>
            <person name="Pachebat J.A."/>
            <person name="Glockner G."/>
            <person name="Rajandream M.A."/>
            <person name="Sucgang R."/>
            <person name="Berriman M."/>
            <person name="Song J."/>
            <person name="Olsen R."/>
            <person name="Szafranski K."/>
            <person name="Xu Q."/>
            <person name="Tunggal B."/>
            <person name="Kummerfeld S."/>
            <person name="Madera M."/>
            <person name="Konfortov B.A."/>
            <person name="Rivero F."/>
            <person name="Bankier A.T."/>
            <person name="Lehmann R."/>
            <person name="Hamlin N."/>
            <person name="Davies R."/>
            <person name="Gaudet P."/>
            <person name="Fey P."/>
            <person name="Pilcher K."/>
            <person name="Chen G."/>
            <person name="Saunders D."/>
            <person name="Sodergren E."/>
            <person name="Davis P."/>
            <person name="Kerhornou A."/>
            <person name="Nie X."/>
            <person name="Hall N."/>
            <person name="Anjard C."/>
            <person name="Hemphill L."/>
            <person name="Bason N."/>
            <person name="Farbrother P."/>
            <person name="Desany B."/>
            <person name="Just E."/>
            <person name="Morio T."/>
            <person name="Rost R."/>
            <person name="Churcher C."/>
            <person name="Cooper J."/>
            <person name="Haydock S."/>
            <person name="van Driessche N."/>
            <person name="Cronin A."/>
            <person name="Goodhead I."/>
            <person name="Muzny D."/>
            <person name="Mourier T."/>
            <person name="Pain A."/>
            <person name="Lu M."/>
            <person name="Harper D."/>
            <person name="Lindsay R."/>
            <person name="Hauser H."/>
            <person name="James K."/>
            <person name="Quiles M."/>
            <person name="Madan Babu M."/>
            <person name="Saito T."/>
            <person name="Buchrieser C."/>
            <person name="Wardroper A."/>
            <person name="Felder M."/>
            <person name="Thangavelu M."/>
            <person name="Johnson D."/>
            <person name="Knights A."/>
            <person name="Loulseged H."/>
            <person name="Mungall K."/>
            <person name="Oliver K."/>
            <person name="Price C."/>
            <person name="Quail M.A."/>
            <person name="Urushihara H."/>
            <person name="Hernandez J."/>
            <person name="Rabbinowitsch E."/>
            <person name="Steffen D."/>
            <person name="Sanders M."/>
            <person name="Ma J."/>
            <person name="Kohara Y."/>
            <person name="Sharp S."/>
            <person name="Simmonds M."/>
            <person name="Spiegler S."/>
            <person name="Tivey A."/>
            <person name="Sugano S."/>
            <person name="White B."/>
            <person name="Walker D."/>
            <person name="Woodward J."/>
            <person name="Winckler T."/>
            <person name="Tanaka Y."/>
            <person name="Shaulsky G."/>
            <person name="Schleicher M."/>
            <person name="Weinstock G."/>
            <person name="Rosenthal A."/>
            <person name="Cox E.C."/>
            <person name="Chisholm R.L."/>
            <person name="Gibbs R."/>
            <person name="Loomis W.F."/>
            <person name="Platzer M."/>
            <person name="Kay R.R."/>
            <person name="Williams J."/>
            <person name="Dear P.H."/>
            <person name="Noegel A.A."/>
            <person name="Barrell B."/>
            <person name="Kuspa A."/>
        </authorList>
    </citation>
    <scope>NUCLEOTIDE SEQUENCE [LARGE SCALE GENOMIC DNA]</scope>
    <source>
        <strain evidence="1 2">AX4</strain>
    </source>
</reference>
<comment type="caution">
    <text evidence="1">The sequence shown here is derived from an EMBL/GenBank/DDBJ whole genome shotgun (WGS) entry which is preliminary data.</text>
</comment>
<dbReference type="GeneID" id="8619297"/>
<proteinExistence type="predicted"/>
<dbReference type="SMR" id="Q86IU6"/>
<dbReference type="Proteomes" id="UP000002195">
    <property type="component" value="Unassembled WGS sequence"/>
</dbReference>
<dbReference type="EMBL" id="AAFI02000012">
    <property type="protein sequence ID" value="EAL70081.1"/>
    <property type="molecule type" value="Genomic_DNA"/>
</dbReference>
<accession>Q556D9</accession>
<accession>Q86IU6</accession>
<dbReference type="dictyBase" id="DDB_G0274377"/>
<dbReference type="PaxDb" id="44689-DDB0167938"/>
<sequence>MGVENCTFMLSLLQQELNLRNQEELRTVLIKLIGKKGALIMINGTWSYRQLGLDKEWLRDALQNSGVKIKEADRDFFNRWTSGSLRSPLSTELNNIIRDYERDPLWTEFQRRLQYRLTHTKRST</sequence>
<dbReference type="AlphaFoldDB" id="Q86IU6"/>
<dbReference type="HOGENOM" id="CLU_2008223_0_0_1"/>
<dbReference type="KEGG" id="ddi:DDB_G0274377"/>
<dbReference type="InParanoid" id="Q86IU6"/>
<organism evidence="1 2">
    <name type="scientific">Dictyostelium discoideum</name>
    <name type="common">Social amoeba</name>
    <dbReference type="NCBI Taxonomy" id="44689"/>
    <lineage>
        <taxon>Eukaryota</taxon>
        <taxon>Amoebozoa</taxon>
        <taxon>Evosea</taxon>
        <taxon>Eumycetozoa</taxon>
        <taxon>Dictyostelia</taxon>
        <taxon>Dictyosteliales</taxon>
        <taxon>Dictyosteliaceae</taxon>
        <taxon>Dictyostelium</taxon>
    </lineage>
</organism>
<name>Q86IU6_DICDI</name>
<dbReference type="VEuPathDB" id="AmoebaDB:DDB_G0274377"/>
<keyword evidence="2" id="KW-1185">Reference proteome</keyword>
<evidence type="ECO:0000313" key="1">
    <source>
        <dbReference type="EMBL" id="EAL70081.1"/>
    </source>
</evidence>
<evidence type="ECO:0000313" key="2">
    <source>
        <dbReference type="Proteomes" id="UP000002195"/>
    </source>
</evidence>
<dbReference type="RefSeq" id="XP_643871.1">
    <property type="nucleotide sequence ID" value="XM_638779.1"/>
</dbReference>